<dbReference type="InterPro" id="IPR039731">
    <property type="entry name" value="Rce1"/>
</dbReference>
<evidence type="ECO:0000313" key="13">
    <source>
        <dbReference type="EMBL" id="PIA14749.1"/>
    </source>
</evidence>
<keyword evidence="3" id="KW-0645">Protease</keyword>
<comment type="similarity">
    <text evidence="2">Belongs to the peptidase U48 family.</text>
</comment>
<feature type="domain" description="CAAX prenyl protease 2/Lysostaphin resistance protein A-like" evidence="12">
    <location>
        <begin position="123"/>
        <end position="227"/>
    </location>
</feature>
<evidence type="ECO:0000256" key="4">
    <source>
        <dbReference type="ARBA" id="ARBA00022692"/>
    </source>
</evidence>
<comment type="catalytic activity">
    <reaction evidence="9">
        <text>Hydrolyzes the peptide bond -P2-(S-farnesyl or geranylgeranyl)C-P1'-P2'-P3'-COOH where P1' and P2' are amino acids with aliphatic sidechains and P3' is any C-terminal residue.</text>
        <dbReference type="EC" id="3.4.26.1"/>
    </reaction>
</comment>
<keyword evidence="4 11" id="KW-0812">Transmembrane</keyword>
<organism evidence="13 14">
    <name type="scientific">Coemansia reversa (strain ATCC 12441 / NRRL 1564)</name>
    <dbReference type="NCBI Taxonomy" id="763665"/>
    <lineage>
        <taxon>Eukaryota</taxon>
        <taxon>Fungi</taxon>
        <taxon>Fungi incertae sedis</taxon>
        <taxon>Zoopagomycota</taxon>
        <taxon>Kickxellomycotina</taxon>
        <taxon>Kickxellomycetes</taxon>
        <taxon>Kickxellales</taxon>
        <taxon>Kickxellaceae</taxon>
        <taxon>Coemansia</taxon>
    </lineage>
</organism>
<protein>
    <recommendedName>
        <fullName evidence="10">intramembrane prenyl-peptidase Rce1</fullName>
        <ecNumber evidence="10">3.4.26.1</ecNumber>
    </recommendedName>
</protein>
<dbReference type="PANTHER" id="PTHR13046:SF0">
    <property type="entry name" value="CAAX PRENYL PROTEASE 2"/>
    <property type="match status" value="1"/>
</dbReference>
<keyword evidence="7 11" id="KW-1133">Transmembrane helix</keyword>
<dbReference type="EC" id="3.4.26.1" evidence="10"/>
<evidence type="ECO:0000256" key="2">
    <source>
        <dbReference type="ARBA" id="ARBA00006897"/>
    </source>
</evidence>
<keyword evidence="8 11" id="KW-0472">Membrane</keyword>
<evidence type="ECO:0000256" key="8">
    <source>
        <dbReference type="ARBA" id="ARBA00023136"/>
    </source>
</evidence>
<dbReference type="Proteomes" id="UP000242474">
    <property type="component" value="Unassembled WGS sequence"/>
</dbReference>
<dbReference type="PANTHER" id="PTHR13046">
    <property type="entry name" value="PROTEASE U48 CAAX PRENYL PROTEASE RCE1"/>
    <property type="match status" value="1"/>
</dbReference>
<dbReference type="AlphaFoldDB" id="A0A2G5B6W6"/>
<evidence type="ECO:0000256" key="10">
    <source>
        <dbReference type="ARBA" id="ARBA00049729"/>
    </source>
</evidence>
<keyword evidence="5" id="KW-0378">Hydrolase</keyword>
<dbReference type="GO" id="GO:0004222">
    <property type="term" value="F:metalloendopeptidase activity"/>
    <property type="evidence" value="ECO:0007669"/>
    <property type="project" value="InterPro"/>
</dbReference>
<comment type="subcellular location">
    <subcellularLocation>
        <location evidence="1">Endoplasmic reticulum membrane</location>
        <topology evidence="1">Multi-pass membrane protein</topology>
    </subcellularLocation>
</comment>
<keyword evidence="6" id="KW-0256">Endoplasmic reticulum</keyword>
<sequence length="273" mass="30352">MYVASIYVFMALFPVDGASIHDRDNPHIMRRRMFGVSVSTLVSLLISAFVLRRWQPEDAKDMGLAATLALLGLEGHMVLPSVLVSLVLMAVLFLGPLILDNLNGVFSWENLRRLPKNLWNQPEYIRNYVVGPVTEELVFRSSVIPLWATAGLSTNICVFVSPVIFGVAHVHRAISQYAMGNQALLKILVSTTVQLTYTTVFGWIVAALFLRTRSIAGPIVAHVFCNIQGLPDIGGIAHHTRYKYFIWLSFIVGLVGFLVLFEPMTRPGVFVPV</sequence>
<dbReference type="Pfam" id="PF02517">
    <property type="entry name" value="Rce1-like"/>
    <property type="match status" value="1"/>
</dbReference>
<evidence type="ECO:0000256" key="7">
    <source>
        <dbReference type="ARBA" id="ARBA00022989"/>
    </source>
</evidence>
<evidence type="ECO:0000256" key="9">
    <source>
        <dbReference type="ARBA" id="ARBA00047280"/>
    </source>
</evidence>
<keyword evidence="14" id="KW-1185">Reference proteome</keyword>
<evidence type="ECO:0000256" key="1">
    <source>
        <dbReference type="ARBA" id="ARBA00004477"/>
    </source>
</evidence>
<reference evidence="13 14" key="1">
    <citation type="journal article" date="2015" name="Genome Biol. Evol.">
        <title>Phylogenomic analyses indicate that early fungi evolved digesting cell walls of algal ancestors of land plants.</title>
        <authorList>
            <person name="Chang Y."/>
            <person name="Wang S."/>
            <person name="Sekimoto S."/>
            <person name="Aerts A.L."/>
            <person name="Choi C."/>
            <person name="Clum A."/>
            <person name="LaButti K.M."/>
            <person name="Lindquist E.A."/>
            <person name="Yee Ngan C."/>
            <person name="Ohm R.A."/>
            <person name="Salamov A.A."/>
            <person name="Grigoriev I.V."/>
            <person name="Spatafora J.W."/>
            <person name="Berbee M.L."/>
        </authorList>
    </citation>
    <scope>NUCLEOTIDE SEQUENCE [LARGE SCALE GENOMIC DNA]</scope>
    <source>
        <strain evidence="13 14">NRRL 1564</strain>
    </source>
</reference>
<evidence type="ECO:0000256" key="11">
    <source>
        <dbReference type="SAM" id="Phobius"/>
    </source>
</evidence>
<feature type="transmembrane region" description="Helical" evidence="11">
    <location>
        <begin position="244"/>
        <end position="261"/>
    </location>
</feature>
<gene>
    <name evidence="13" type="ORF">COEREDRAFT_82502</name>
</gene>
<feature type="transmembrane region" description="Helical" evidence="11">
    <location>
        <begin position="183"/>
        <end position="210"/>
    </location>
</feature>
<name>A0A2G5B6W6_COERN</name>
<accession>A0A2G5B6W6</accession>
<dbReference type="GO" id="GO:0071586">
    <property type="term" value="P:CAAX-box protein processing"/>
    <property type="evidence" value="ECO:0007669"/>
    <property type="project" value="InterPro"/>
</dbReference>
<dbReference type="STRING" id="763665.A0A2G5B6W6"/>
<dbReference type="GO" id="GO:0005789">
    <property type="term" value="C:endoplasmic reticulum membrane"/>
    <property type="evidence" value="ECO:0007669"/>
    <property type="project" value="UniProtKB-SubCell"/>
</dbReference>
<evidence type="ECO:0000313" key="14">
    <source>
        <dbReference type="Proteomes" id="UP000242474"/>
    </source>
</evidence>
<dbReference type="OrthoDB" id="271604at2759"/>
<dbReference type="InterPro" id="IPR003675">
    <property type="entry name" value="Rce1/LyrA-like_dom"/>
</dbReference>
<feature type="transmembrane region" description="Helical" evidence="11">
    <location>
        <begin position="63"/>
        <end position="94"/>
    </location>
</feature>
<feature type="transmembrane region" description="Helical" evidence="11">
    <location>
        <begin position="33"/>
        <end position="51"/>
    </location>
</feature>
<dbReference type="EMBL" id="KZ303513">
    <property type="protein sequence ID" value="PIA14749.1"/>
    <property type="molecule type" value="Genomic_DNA"/>
</dbReference>
<evidence type="ECO:0000256" key="3">
    <source>
        <dbReference type="ARBA" id="ARBA00022670"/>
    </source>
</evidence>
<evidence type="ECO:0000256" key="5">
    <source>
        <dbReference type="ARBA" id="ARBA00022801"/>
    </source>
</evidence>
<evidence type="ECO:0000259" key="12">
    <source>
        <dbReference type="Pfam" id="PF02517"/>
    </source>
</evidence>
<evidence type="ECO:0000256" key="6">
    <source>
        <dbReference type="ARBA" id="ARBA00022824"/>
    </source>
</evidence>
<proteinExistence type="inferred from homology"/>
<feature type="transmembrane region" description="Helical" evidence="11">
    <location>
        <begin position="146"/>
        <end position="171"/>
    </location>
</feature>